<dbReference type="Pfam" id="PF02730">
    <property type="entry name" value="AFOR_N"/>
    <property type="match status" value="1"/>
</dbReference>
<keyword evidence="3" id="KW-0004">4Fe-4S</keyword>
<gene>
    <name evidence="10" type="ORF">DRJ00_05055</name>
    <name evidence="11" type="ORF">DRJ04_09585</name>
</gene>
<dbReference type="Proteomes" id="UP000280417">
    <property type="component" value="Unassembled WGS sequence"/>
</dbReference>
<organism evidence="10 12">
    <name type="scientific">Aerophobetes bacterium</name>
    <dbReference type="NCBI Taxonomy" id="2030807"/>
    <lineage>
        <taxon>Bacteria</taxon>
        <taxon>Candidatus Aerophobota</taxon>
    </lineage>
</organism>
<evidence type="ECO:0000256" key="2">
    <source>
        <dbReference type="ARBA" id="ARBA00011032"/>
    </source>
</evidence>
<keyword evidence="7" id="KW-0411">Iron-sulfur</keyword>
<evidence type="ECO:0000256" key="8">
    <source>
        <dbReference type="ARBA" id="ARBA00049934"/>
    </source>
</evidence>
<dbReference type="InterPro" id="IPR013984">
    <property type="entry name" value="Ald_Fedxn_OxRdtase_dom2"/>
</dbReference>
<dbReference type="SUPFAM" id="SSF48310">
    <property type="entry name" value="Aldehyde ferredoxin oxidoreductase, C-terminal domains"/>
    <property type="match status" value="1"/>
</dbReference>
<accession>A0A497E3D2</accession>
<keyword evidence="4" id="KW-0479">Metal-binding</keyword>
<evidence type="ECO:0000313" key="10">
    <source>
        <dbReference type="EMBL" id="RLE09114.1"/>
    </source>
</evidence>
<dbReference type="GO" id="GO:0016625">
    <property type="term" value="F:oxidoreductase activity, acting on the aldehyde or oxo group of donors, iron-sulfur protein as acceptor"/>
    <property type="evidence" value="ECO:0007669"/>
    <property type="project" value="InterPro"/>
</dbReference>
<dbReference type="Gene3D" id="1.10.599.10">
    <property type="entry name" value="Aldehyde Ferredoxin Oxidoreductase Protein, subunit A, domain 3"/>
    <property type="match status" value="1"/>
</dbReference>
<dbReference type="EMBL" id="QMPZ01000062">
    <property type="protein sequence ID" value="RLE09114.1"/>
    <property type="molecule type" value="Genomic_DNA"/>
</dbReference>
<proteinExistence type="inferred from homology"/>
<dbReference type="SMART" id="SM00790">
    <property type="entry name" value="AFOR_N"/>
    <property type="match status" value="1"/>
</dbReference>
<dbReference type="GO" id="GO:0009055">
    <property type="term" value="F:electron transfer activity"/>
    <property type="evidence" value="ECO:0007669"/>
    <property type="project" value="InterPro"/>
</dbReference>
<dbReference type="AlphaFoldDB" id="A0A497E3D2"/>
<dbReference type="SUPFAM" id="SSF56228">
    <property type="entry name" value="Aldehyde ferredoxin oxidoreductase, N-terminal domain"/>
    <property type="match status" value="1"/>
</dbReference>
<evidence type="ECO:0000256" key="3">
    <source>
        <dbReference type="ARBA" id="ARBA00022485"/>
    </source>
</evidence>
<dbReference type="InterPro" id="IPR036021">
    <property type="entry name" value="Tungsten_al_ferr_oxy-like_C"/>
</dbReference>
<keyword evidence="5" id="KW-0560">Oxidoreductase</keyword>
<dbReference type="InterPro" id="IPR013985">
    <property type="entry name" value="Ald_Fedxn_OxRdtase_dom3"/>
</dbReference>
<evidence type="ECO:0000313" key="11">
    <source>
        <dbReference type="EMBL" id="RLE09852.1"/>
    </source>
</evidence>
<dbReference type="Gene3D" id="3.60.9.10">
    <property type="entry name" value="Aldehyde ferredoxin oxidoreductase, N-terminal domain"/>
    <property type="match status" value="1"/>
</dbReference>
<comment type="cofactor">
    <cofactor evidence="8">
        <name>tungstopterin</name>
        <dbReference type="ChEBI" id="CHEBI:30402"/>
    </cofactor>
</comment>
<dbReference type="InterPro" id="IPR013983">
    <property type="entry name" value="Ald_Fedxn_OxRdtase_N"/>
</dbReference>
<dbReference type="Pfam" id="PF01314">
    <property type="entry name" value="AFOR_C"/>
    <property type="match status" value="1"/>
</dbReference>
<reference evidence="12 13" key="1">
    <citation type="submission" date="2018-06" db="EMBL/GenBank/DDBJ databases">
        <title>Extensive metabolic versatility and redundancy in microbially diverse, dynamic hydrothermal sediments.</title>
        <authorList>
            <person name="Dombrowski N."/>
            <person name="Teske A."/>
            <person name="Baker B.J."/>
        </authorList>
    </citation>
    <scope>NUCLEOTIDE SEQUENCE [LARGE SCALE GENOMIC DNA]</scope>
    <source>
        <strain evidence="11">B3_G15</strain>
        <strain evidence="10">B47_G16</strain>
    </source>
</reference>
<evidence type="ECO:0000256" key="1">
    <source>
        <dbReference type="ARBA" id="ARBA00001966"/>
    </source>
</evidence>
<comment type="caution">
    <text evidence="10">The sequence shown here is derived from an EMBL/GenBank/DDBJ whole genome shotgun (WGS) entry which is preliminary data.</text>
</comment>
<dbReference type="PANTHER" id="PTHR30038:SF0">
    <property type="entry name" value="TUNGSTEN-CONTAINING ALDEHYDE FERREDOXIN OXIDOREDUCTASE"/>
    <property type="match status" value="1"/>
</dbReference>
<dbReference type="Gene3D" id="1.10.569.10">
    <property type="entry name" value="Aldehyde Ferredoxin Oxidoreductase Protein, subunit A, domain 2"/>
    <property type="match status" value="1"/>
</dbReference>
<evidence type="ECO:0000313" key="12">
    <source>
        <dbReference type="Proteomes" id="UP000279422"/>
    </source>
</evidence>
<sequence>MTKANKILRVNLSTKRIRSEEVPEEWLNQFIGGKGLGAIYLYNELKKGVKALSPENKLLFMWGPLTGLAPGCSRYCVVTKSPLTGAFLHSYSGGNFPSQLRFSLPDHLGIIFEGKAESSVYLKIDNGTAELRDASKLKGKNIDEVCHYFEDYEVATIGPAGENLVKFATISSDNGHHHAGRGGAGAVMGSKNLKAVVVRGKRPDVSQEVKNLQKEEVHRLATSEITMGPREGGTPRVVDMINKVGAFPTRNWTKGSFEHANKINLEAVKKNAKKRVTCYNCPIACGFDLEMTEGLYKGLKTGRGPEYETLGMIGANLEIGDLSAVAKIADLCNKLGMDTISMGNVIGWTMECSEKGLIDYKIKFGESQKAVELVEKIAYRKDIGDMLAEGVRYASDQVGREAKEAAVEIKGLELPAYEPRGSFSMGLAYATSDRGACHMRAWAIGGDVFGDRDPYSIQKGHAEAVIQEQNLRSVIPDSLVACSFAGYTRAIDKVIEWLNLLGYDLDAKDIELTGEQIWNLTRMFNVREGFCRNDDYLPRRMERPLKQGGPADGNFIPKGDFDKMLSWYYEIRGWNEDGKPSVQKLKKLNLDKYYKFE</sequence>
<dbReference type="InterPro" id="IPR036503">
    <property type="entry name" value="Ald_Fedxn_OxRdtase_N_sf"/>
</dbReference>
<comment type="cofactor">
    <cofactor evidence="1">
        <name>[4Fe-4S] cluster</name>
        <dbReference type="ChEBI" id="CHEBI:49883"/>
    </cofactor>
</comment>
<protein>
    <submittedName>
        <fullName evidence="10">Aldehyde ferredoxin oxidoreductase</fullName>
    </submittedName>
</protein>
<dbReference type="GO" id="GO:0051539">
    <property type="term" value="F:4 iron, 4 sulfur cluster binding"/>
    <property type="evidence" value="ECO:0007669"/>
    <property type="project" value="UniProtKB-KW"/>
</dbReference>
<comment type="similarity">
    <text evidence="2">Belongs to the AOR/FOR family.</text>
</comment>
<name>A0A497E3D2_UNCAE</name>
<evidence type="ECO:0000259" key="9">
    <source>
        <dbReference type="SMART" id="SM00790"/>
    </source>
</evidence>
<dbReference type="PANTHER" id="PTHR30038">
    <property type="entry name" value="ALDEHYDE FERREDOXIN OXIDOREDUCTASE"/>
    <property type="match status" value="1"/>
</dbReference>
<evidence type="ECO:0000256" key="6">
    <source>
        <dbReference type="ARBA" id="ARBA00023004"/>
    </source>
</evidence>
<evidence type="ECO:0000256" key="7">
    <source>
        <dbReference type="ARBA" id="ARBA00023014"/>
    </source>
</evidence>
<evidence type="ECO:0000256" key="5">
    <source>
        <dbReference type="ARBA" id="ARBA00023002"/>
    </source>
</evidence>
<dbReference type="InterPro" id="IPR001203">
    <property type="entry name" value="OxRdtase_Ald_Fedxn_C"/>
</dbReference>
<dbReference type="EMBL" id="QMQA01000346">
    <property type="protein sequence ID" value="RLE09852.1"/>
    <property type="molecule type" value="Genomic_DNA"/>
</dbReference>
<evidence type="ECO:0000256" key="4">
    <source>
        <dbReference type="ARBA" id="ARBA00022723"/>
    </source>
</evidence>
<evidence type="ECO:0000313" key="13">
    <source>
        <dbReference type="Proteomes" id="UP000280417"/>
    </source>
</evidence>
<feature type="domain" description="Aldehyde ferredoxin oxidoreductase N-terminal" evidence="9">
    <location>
        <begin position="4"/>
        <end position="202"/>
    </location>
</feature>
<dbReference type="GO" id="GO:0046872">
    <property type="term" value="F:metal ion binding"/>
    <property type="evidence" value="ECO:0007669"/>
    <property type="project" value="UniProtKB-KW"/>
</dbReference>
<keyword evidence="6" id="KW-0408">Iron</keyword>
<dbReference type="Proteomes" id="UP000279422">
    <property type="component" value="Unassembled WGS sequence"/>
</dbReference>
<dbReference type="InterPro" id="IPR051919">
    <property type="entry name" value="W-dependent_AOR"/>
</dbReference>